<proteinExistence type="predicted"/>
<feature type="active site" description="Proton acceptor" evidence="2">
    <location>
        <position position="273"/>
    </location>
</feature>
<feature type="transmembrane region" description="Helical" evidence="4">
    <location>
        <begin position="1214"/>
        <end position="1237"/>
    </location>
</feature>
<evidence type="ECO:0000259" key="5">
    <source>
        <dbReference type="PROSITE" id="PS51635"/>
    </source>
</evidence>
<comment type="caution">
    <text evidence="6">The sequence shown here is derived from an EMBL/GenBank/DDBJ whole genome shotgun (WGS) entry which is preliminary data.</text>
</comment>
<dbReference type="InterPro" id="IPR002641">
    <property type="entry name" value="PNPLA_dom"/>
</dbReference>
<keyword evidence="4" id="KW-1133">Transmembrane helix</keyword>
<gene>
    <name evidence="6" type="ORF">ACFQ3F_04825</name>
</gene>
<feature type="transmembrane region" description="Helical" evidence="4">
    <location>
        <begin position="1171"/>
        <end position="1194"/>
    </location>
</feature>
<dbReference type="Pfam" id="PF11856">
    <property type="entry name" value="DUF3376"/>
    <property type="match status" value="1"/>
</dbReference>
<dbReference type="SUPFAM" id="SSF52151">
    <property type="entry name" value="FabD/lysophospholipase-like"/>
    <property type="match status" value="1"/>
</dbReference>
<dbReference type="Pfam" id="PF01734">
    <property type="entry name" value="Patatin"/>
    <property type="match status" value="1"/>
</dbReference>
<keyword evidence="2" id="KW-0442">Lipid degradation</keyword>
<dbReference type="InterPro" id="IPR019894">
    <property type="entry name" value="Patatin-related_protein"/>
</dbReference>
<dbReference type="PROSITE" id="PS51635">
    <property type="entry name" value="PNPLA"/>
    <property type="match status" value="1"/>
</dbReference>
<feature type="transmembrane region" description="Helical" evidence="4">
    <location>
        <begin position="963"/>
        <end position="981"/>
    </location>
</feature>
<evidence type="ECO:0000313" key="6">
    <source>
        <dbReference type="EMBL" id="MFD1247102.1"/>
    </source>
</evidence>
<feature type="transmembrane region" description="Helical" evidence="4">
    <location>
        <begin position="1080"/>
        <end position="1099"/>
    </location>
</feature>
<dbReference type="InterPro" id="IPR024282">
    <property type="entry name" value="DUF3376"/>
</dbReference>
<reference evidence="7" key="1">
    <citation type="journal article" date="2019" name="Int. J. Syst. Evol. Microbiol.">
        <title>The Global Catalogue of Microorganisms (GCM) 10K type strain sequencing project: providing services to taxonomists for standard genome sequencing and annotation.</title>
        <authorList>
            <consortium name="The Broad Institute Genomics Platform"/>
            <consortium name="The Broad Institute Genome Sequencing Center for Infectious Disease"/>
            <person name="Wu L."/>
            <person name="Ma J."/>
        </authorList>
    </citation>
    <scope>NUCLEOTIDE SEQUENCE [LARGE SCALE GENOMIC DNA]</scope>
    <source>
        <strain evidence="7">CCUG 52478</strain>
    </source>
</reference>
<keyword evidence="7" id="KW-1185">Reference proteome</keyword>
<feature type="short sequence motif" description="GXSXG" evidence="2">
    <location>
        <begin position="69"/>
        <end position="73"/>
    </location>
</feature>
<evidence type="ECO:0000256" key="4">
    <source>
        <dbReference type="SAM" id="Phobius"/>
    </source>
</evidence>
<comment type="caution">
    <text evidence="2">Lacks conserved residue(s) required for the propagation of feature annotation.</text>
</comment>
<dbReference type="NCBIfam" id="TIGR03607">
    <property type="entry name" value="patatin-like protein"/>
    <property type="match status" value="1"/>
</dbReference>
<feature type="transmembrane region" description="Helical" evidence="4">
    <location>
        <begin position="1119"/>
        <end position="1139"/>
    </location>
</feature>
<feature type="transmembrane region" description="Helical" evidence="4">
    <location>
        <begin position="987"/>
        <end position="1005"/>
    </location>
</feature>
<organism evidence="6 7">
    <name type="scientific">Nocardioides ginsengisoli</name>
    <dbReference type="NCBI Taxonomy" id="363868"/>
    <lineage>
        <taxon>Bacteria</taxon>
        <taxon>Bacillati</taxon>
        <taxon>Actinomycetota</taxon>
        <taxon>Actinomycetes</taxon>
        <taxon>Propionibacteriales</taxon>
        <taxon>Nocardioidaceae</taxon>
        <taxon>Nocardioides</taxon>
    </lineage>
</organism>
<keyword evidence="4" id="KW-0472">Membrane</keyword>
<dbReference type="EMBL" id="JBHTLX010000006">
    <property type="protein sequence ID" value="MFD1247102.1"/>
    <property type="molecule type" value="Genomic_DNA"/>
</dbReference>
<sequence length="1318" mass="140418">MAEIDPVAQADADAVEEIRFAVVMNGGVSLAVWIGGVALEIDRLTRRAGVYDELLRRVGSRARADVITGTSAGGINGAALALAQVNPHADLSVLRQLWASHGRMEALLRTPFVGAPSSLLKGDEYFLPKLEQALGALTVGYEPRSATDRPVDLSITTTLLNGARTVVSDSLGQTLPQDVHAGILHFQHLESEDVDDFGDDAIATTVRRMALAARSSAGFPVAFEPSYIPVDAQPDPTADAADDDPADRVDLGHVASWRDPGSTKSDQSRFAVDGGVLVNTPTVPALERIDLLPAKSAVRRVMLLVYPHAPEDHPVPGDRSGAMPTISDTMVGILGAMRSEAGRTHVEHVETHNREAAERRAGRADVLRSLRKQSATGSLAASIETLHDQLFDYYRDLRIRRAARDLASRTQPVAGWSYERGLRAVEAAQRAIDAGDATPRLPYLPDDSTWRTTEPPAGWMWGVTTAQQIADDALDLIRRVTACLVTTPAVTPAQQDTLSTTAVHQDDVNAAREQVSLARATLSADRTRFDAVWDHPLLRDVPPDQAYWELRLTRYRRAYVAGPDLLPGDVLPLLATKPDDAALAELMKALNDGIPGAAGAEVHQAVDDVVAALVRIAPVVGAVAQLPPDPDERQLLRAWSELLAGADPATLKTRLLELNVVTSCLSNAPDRGVGQPVDLAQISLQTDNRFATVTRLGADKLGGNRLGRFAGFLKESWRINDWTWGRLDAATMLCRAVLDPARLRRTTEPPSADPHGQAQRYADELVAALFGTAPVDDGFPKLVKDVVVELEKYVFNTDTSSLPPSLPRLADLFAWAIQADAATEELPALALAVDADLREGATQGSAGMRFVDENELLLEALKELPMHPADQAAVLQRRRIGLRALRAFDRAGVGREPLDQELDSDLMIRTGVTAAAVGITVLDSPKLGITALRPFTRTARGIALVPYWLARGLTGGSRVGRSLAIVGLALGVAMLGLSLLSGATPQWVGVAGAGAALAAAGYAALRTGSLLHSLVMTSPVIPLLVYAEVVRQGGAADGHEPSDVPRTLLLIGALIVGAVLLGSLPGVVRTPTAVYEDHKTLVWTAVAVVVALVLVGAVVRGEWGWISDRLDDLGWPPAWLDIVLGVVLAGVIAWLVWYVNGQATSLQVRYLRPASGGQPAAWLRIRVTHPAGVACGWALIYAAGFAIIAAATLLVAMPWRLDLRHDGHPVPSTWVLWAIVVTALLFAVALLVAAPLLPIRAKAQLADSLEALAKVGAIRPSGPGDSWTAAVQRHLLAHGLAYAYLFDTQAQSLVLTAAGTELAGRVEAAAPQSPLDQG</sequence>
<keyword evidence="2" id="KW-0378">Hydrolase</keyword>
<keyword evidence="4" id="KW-0812">Transmembrane</keyword>
<dbReference type="Gene3D" id="3.40.1090.10">
    <property type="entry name" value="Cytosolic phospholipase A2 catalytic domain"/>
    <property type="match status" value="1"/>
</dbReference>
<evidence type="ECO:0000313" key="7">
    <source>
        <dbReference type="Proteomes" id="UP001597229"/>
    </source>
</evidence>
<protein>
    <submittedName>
        <fullName evidence="6">Patatin-like protein</fullName>
    </submittedName>
</protein>
<dbReference type="InterPro" id="IPR016035">
    <property type="entry name" value="Acyl_Trfase/lysoPLipase"/>
</dbReference>
<dbReference type="Proteomes" id="UP001597229">
    <property type="component" value="Unassembled WGS sequence"/>
</dbReference>
<dbReference type="RefSeq" id="WP_367920405.1">
    <property type="nucleotide sequence ID" value="NZ_BAABAC010000031.1"/>
</dbReference>
<feature type="domain" description="PNPLA" evidence="5">
    <location>
        <begin position="22"/>
        <end position="286"/>
    </location>
</feature>
<feature type="transmembrane region" description="Helical" evidence="4">
    <location>
        <begin position="1047"/>
        <end position="1068"/>
    </location>
</feature>
<name>A0ABW3VX07_9ACTN</name>
<keyword evidence="1 2" id="KW-0443">Lipid metabolism</keyword>
<accession>A0ABW3VX07</accession>
<feature type="region of interest" description="Disordered" evidence="3">
    <location>
        <begin position="228"/>
        <end position="248"/>
    </location>
</feature>
<feature type="active site" description="Nucleophile" evidence="2">
    <location>
        <position position="71"/>
    </location>
</feature>
<evidence type="ECO:0000256" key="1">
    <source>
        <dbReference type="ARBA" id="ARBA00023098"/>
    </source>
</evidence>
<evidence type="ECO:0000256" key="2">
    <source>
        <dbReference type="PROSITE-ProRule" id="PRU01161"/>
    </source>
</evidence>
<feature type="short sequence motif" description="DGA/G" evidence="2">
    <location>
        <begin position="273"/>
        <end position="275"/>
    </location>
</feature>
<evidence type="ECO:0000256" key="3">
    <source>
        <dbReference type="SAM" id="MobiDB-lite"/>
    </source>
</evidence>